<dbReference type="SUPFAM" id="SSF53335">
    <property type="entry name" value="S-adenosyl-L-methionine-dependent methyltransferases"/>
    <property type="match status" value="1"/>
</dbReference>
<feature type="non-terminal residue" evidence="1">
    <location>
        <position position="1"/>
    </location>
</feature>
<comment type="caution">
    <text evidence="1">The sequence shown here is derived from an EMBL/GenBank/DDBJ whole genome shotgun (WGS) entry which is preliminary data.</text>
</comment>
<gene>
    <name evidence="1" type="ORF">S03H2_20338</name>
</gene>
<name>X1EUQ2_9ZZZZ</name>
<dbReference type="Gene3D" id="3.40.50.150">
    <property type="entry name" value="Vaccinia Virus protein VP39"/>
    <property type="match status" value="1"/>
</dbReference>
<sequence>SCGSGSFIILAIRILIRNCVKSFNKQDNSEISPKEARYIISKVEDNITGIDINPIACILCQINIHLELFSQFLTSIFAEYLIRWLRLTRRLKKISTTIEQQIPLLWILPKEYIMGKKIYQKKHKVEYLKLYLDKFHKFPF</sequence>
<accession>X1EUQ2</accession>
<dbReference type="AlphaFoldDB" id="X1EUQ2"/>
<organism evidence="1">
    <name type="scientific">marine sediment metagenome</name>
    <dbReference type="NCBI Taxonomy" id="412755"/>
    <lineage>
        <taxon>unclassified sequences</taxon>
        <taxon>metagenomes</taxon>
        <taxon>ecological metagenomes</taxon>
    </lineage>
</organism>
<evidence type="ECO:0008006" key="2">
    <source>
        <dbReference type="Google" id="ProtNLM"/>
    </source>
</evidence>
<dbReference type="EMBL" id="BARU01010710">
    <property type="protein sequence ID" value="GAH36302.1"/>
    <property type="molecule type" value="Genomic_DNA"/>
</dbReference>
<dbReference type="InterPro" id="IPR029063">
    <property type="entry name" value="SAM-dependent_MTases_sf"/>
</dbReference>
<proteinExistence type="predicted"/>
<reference evidence="1" key="1">
    <citation type="journal article" date="2014" name="Front. Microbiol.">
        <title>High frequency of phylogenetically diverse reductive dehalogenase-homologous genes in deep subseafloor sedimentary metagenomes.</title>
        <authorList>
            <person name="Kawai M."/>
            <person name="Futagami T."/>
            <person name="Toyoda A."/>
            <person name="Takaki Y."/>
            <person name="Nishi S."/>
            <person name="Hori S."/>
            <person name="Arai W."/>
            <person name="Tsubouchi T."/>
            <person name="Morono Y."/>
            <person name="Uchiyama I."/>
            <person name="Ito T."/>
            <person name="Fujiyama A."/>
            <person name="Inagaki F."/>
            <person name="Takami H."/>
        </authorList>
    </citation>
    <scope>NUCLEOTIDE SEQUENCE</scope>
    <source>
        <strain evidence="1">Expedition CK06-06</strain>
    </source>
</reference>
<protein>
    <recommendedName>
        <fullName evidence="2">DNA methylase adenine-specific domain-containing protein</fullName>
    </recommendedName>
</protein>
<evidence type="ECO:0000313" key="1">
    <source>
        <dbReference type="EMBL" id="GAH36302.1"/>
    </source>
</evidence>